<feature type="chain" id="PRO_5046137515" description="Gliding motility protein GldN" evidence="2">
    <location>
        <begin position="22"/>
        <end position="292"/>
    </location>
</feature>
<comment type="caution">
    <text evidence="3">The sequence shown here is derived from an EMBL/GenBank/DDBJ whole genome shotgun (WGS) entry which is preliminary data.</text>
</comment>
<protein>
    <recommendedName>
        <fullName evidence="5">Gliding motility protein GldN</fullName>
    </recommendedName>
</protein>
<dbReference type="Proteomes" id="UP000837932">
    <property type="component" value="Unassembled WGS sequence"/>
</dbReference>
<feature type="signal peptide" evidence="2">
    <location>
        <begin position="1"/>
        <end position="21"/>
    </location>
</feature>
<evidence type="ECO:0000256" key="2">
    <source>
        <dbReference type="SAM" id="SignalP"/>
    </source>
</evidence>
<keyword evidence="4" id="KW-1185">Reference proteome</keyword>
<gene>
    <name evidence="3" type="ORF">EMA8858_02449</name>
</gene>
<evidence type="ECO:0008006" key="5">
    <source>
        <dbReference type="Google" id="ProtNLM"/>
    </source>
</evidence>
<dbReference type="InterPro" id="IPR019847">
    <property type="entry name" value="Gliding_motility_assoc_GldN"/>
</dbReference>
<dbReference type="RefSeq" id="WP_238806880.1">
    <property type="nucleotide sequence ID" value="NZ_CAKLPY010000002.1"/>
</dbReference>
<dbReference type="Pfam" id="PF19841">
    <property type="entry name" value="GldN"/>
    <property type="match status" value="1"/>
</dbReference>
<proteinExistence type="predicted"/>
<evidence type="ECO:0000256" key="1">
    <source>
        <dbReference type="SAM" id="MobiDB-lite"/>
    </source>
</evidence>
<evidence type="ECO:0000313" key="3">
    <source>
        <dbReference type="EMBL" id="CAH0996318.1"/>
    </source>
</evidence>
<accession>A0ABN8EX28</accession>
<keyword evidence="2" id="KW-0732">Signal</keyword>
<name>A0ABN8EX28_9BACT</name>
<sequence length="292" mass="33167">MKKLQSMAFGISLIISQFAVAQEKSNNYLNPLSLRPIHEENVMYKTTLWRRIDLKEKQNQPLFSKGSEITRHLLDAVKAGLLEAYADDSLNTKLTLDQFNERLMLKSEGGGLSQEEKEAGFSSGGDDGWGGDSGGAKKTTTTGTDAAATADAGGGVEIFPTQLTTLELKEDWIFDKQRSRQYFDILTLKLIIPADQTTLGFDRTICVFKYKELERYFRSNAKCIWYNAANVAQHKNLADAFELRLFHGKIIKKSNALDNFLDDIYKSPREGMLKSEQLEHELMEFEHNLWEY</sequence>
<reference evidence="3" key="1">
    <citation type="submission" date="2021-12" db="EMBL/GenBank/DDBJ databases">
        <authorList>
            <person name="Rodrigo-Torres L."/>
            <person name="Arahal R. D."/>
            <person name="Lucena T."/>
        </authorList>
    </citation>
    <scope>NUCLEOTIDE SEQUENCE</scope>
    <source>
        <strain evidence="3">CECT 8858</strain>
    </source>
</reference>
<feature type="compositionally biased region" description="Low complexity" evidence="1">
    <location>
        <begin position="136"/>
        <end position="145"/>
    </location>
</feature>
<dbReference type="NCBIfam" id="TIGR03523">
    <property type="entry name" value="GldN"/>
    <property type="match status" value="1"/>
</dbReference>
<feature type="region of interest" description="Disordered" evidence="1">
    <location>
        <begin position="110"/>
        <end position="145"/>
    </location>
</feature>
<feature type="compositionally biased region" description="Gly residues" evidence="1">
    <location>
        <begin position="122"/>
        <end position="134"/>
    </location>
</feature>
<organism evidence="3 4">
    <name type="scientific">Emticicia aquatica</name>
    <dbReference type="NCBI Taxonomy" id="1681835"/>
    <lineage>
        <taxon>Bacteria</taxon>
        <taxon>Pseudomonadati</taxon>
        <taxon>Bacteroidota</taxon>
        <taxon>Cytophagia</taxon>
        <taxon>Cytophagales</taxon>
        <taxon>Leadbetterellaceae</taxon>
        <taxon>Emticicia</taxon>
    </lineage>
</organism>
<dbReference type="EMBL" id="CAKLPY010000002">
    <property type="protein sequence ID" value="CAH0996318.1"/>
    <property type="molecule type" value="Genomic_DNA"/>
</dbReference>
<evidence type="ECO:0000313" key="4">
    <source>
        <dbReference type="Proteomes" id="UP000837932"/>
    </source>
</evidence>